<dbReference type="InterPro" id="IPR039008">
    <property type="entry name" value="IF_rod_dom"/>
</dbReference>
<dbReference type="InterPro" id="IPR002957">
    <property type="entry name" value="Keratin_I"/>
</dbReference>
<evidence type="ECO:0000313" key="6">
    <source>
        <dbReference type="Ensembl" id="ENSUAMP00000015804.1"/>
    </source>
</evidence>
<feature type="domain" description="IF rod" evidence="5">
    <location>
        <begin position="96"/>
        <end position="327"/>
    </location>
</feature>
<dbReference type="PRINTS" id="PR01248">
    <property type="entry name" value="TYPE1KERATIN"/>
</dbReference>
<dbReference type="FunFam" id="1.20.5.170:FF:000002">
    <property type="entry name" value="Type I keratin KA11"/>
    <property type="match status" value="1"/>
</dbReference>
<evidence type="ECO:0000256" key="3">
    <source>
        <dbReference type="RuleBase" id="RU000685"/>
    </source>
</evidence>
<evidence type="ECO:0000256" key="2">
    <source>
        <dbReference type="ARBA" id="ARBA00023054"/>
    </source>
</evidence>
<dbReference type="AlphaFoldDB" id="A0A452RAY2"/>
<dbReference type="SMART" id="SM01391">
    <property type="entry name" value="Filament"/>
    <property type="match status" value="1"/>
</dbReference>
<dbReference type="GO" id="GO:0030855">
    <property type="term" value="P:epithelial cell differentiation"/>
    <property type="evidence" value="ECO:0007669"/>
    <property type="project" value="TreeGrafter"/>
</dbReference>
<proteinExistence type="inferred from homology"/>
<dbReference type="GeneTree" id="ENSGT00940000162203"/>
<dbReference type="PANTHER" id="PTHR23239:SF106">
    <property type="entry name" value="KERATIN, TYPE I CYTOSKELETAL 39"/>
    <property type="match status" value="1"/>
</dbReference>
<reference evidence="6" key="2">
    <citation type="submission" date="2025-08" db="UniProtKB">
        <authorList>
            <consortium name="Ensembl"/>
        </authorList>
    </citation>
    <scope>IDENTIFICATION</scope>
</reference>
<name>A0A452RAY2_URSAM</name>
<comment type="similarity">
    <text evidence="3">Belongs to the intermediate filament family.</text>
</comment>
<feature type="coiled-coil region" evidence="4">
    <location>
        <begin position="93"/>
        <end position="134"/>
    </location>
</feature>
<evidence type="ECO:0000259" key="5">
    <source>
        <dbReference type="PROSITE" id="PS51842"/>
    </source>
</evidence>
<dbReference type="Gene3D" id="1.20.5.500">
    <property type="entry name" value="Single helix bin"/>
    <property type="match status" value="1"/>
</dbReference>
<accession>A0A452RAY2</accession>
<sequence length="336" mass="38297">FSLCPSPSSCGCTTTSCSTPHQSCSRITNCRTVSSNTSCQHGGLKANSCPPTGHVPRAARPIPCFYFTPICLINNFNACCLLDDCGWCGEGINSNEKETMQILNERLANYLEKVRILEQENAELERKIQEECNKELCVVCPDYRSYYATIEELQQKEIKSLQSQLGDRLNIEVTAAPSVDLNRVLQEMRCQYESIMETNRREVEQWFNTQMEGLNQQVVSSSQQQQCCLKEITELRRTGNALEIELQAQHRMRDSQECILVETEARYTALLAQIQCLIDNVEAQLAEIRCALERQNQEYEILLDVKSQLECEIATYRSLLERTFCSDTCVFASFLK</sequence>
<dbReference type="InterPro" id="IPR018039">
    <property type="entry name" value="IF_conserved"/>
</dbReference>
<dbReference type="PROSITE" id="PS51842">
    <property type="entry name" value="IF_ROD_2"/>
    <property type="match status" value="1"/>
</dbReference>
<dbReference type="Gene3D" id="1.20.5.170">
    <property type="match status" value="1"/>
</dbReference>
<dbReference type="Pfam" id="PF00038">
    <property type="entry name" value="Filament"/>
    <property type="match status" value="1"/>
</dbReference>
<dbReference type="FunFam" id="1.20.5.500:FF:000001">
    <property type="entry name" value="Type II keratin 23"/>
    <property type="match status" value="1"/>
</dbReference>
<keyword evidence="2 4" id="KW-0175">Coiled coil</keyword>
<dbReference type="GO" id="GO:0005882">
    <property type="term" value="C:intermediate filament"/>
    <property type="evidence" value="ECO:0007669"/>
    <property type="project" value="UniProtKB-KW"/>
</dbReference>
<keyword evidence="7" id="KW-1185">Reference proteome</keyword>
<reference evidence="6" key="3">
    <citation type="submission" date="2025-09" db="UniProtKB">
        <authorList>
            <consortium name="Ensembl"/>
        </authorList>
    </citation>
    <scope>IDENTIFICATION</scope>
</reference>
<reference evidence="7" key="1">
    <citation type="submission" date="2016-06" db="EMBL/GenBank/DDBJ databases">
        <title>De novo assembly and RNA-Seq shows season-dependent expression and editing in black bear kidneys.</title>
        <authorList>
            <person name="Korstanje R."/>
            <person name="Srivastava A."/>
            <person name="Sarsani V.K."/>
            <person name="Sheehan S.M."/>
            <person name="Seger R.L."/>
            <person name="Barter M.E."/>
            <person name="Lindqvist C."/>
            <person name="Brody L.C."/>
            <person name="Mullikin J.C."/>
        </authorList>
    </citation>
    <scope>NUCLEOTIDE SEQUENCE [LARGE SCALE GENOMIC DNA]</scope>
</reference>
<dbReference type="GO" id="GO:0045109">
    <property type="term" value="P:intermediate filament organization"/>
    <property type="evidence" value="ECO:0007669"/>
    <property type="project" value="TreeGrafter"/>
</dbReference>
<evidence type="ECO:0000256" key="4">
    <source>
        <dbReference type="SAM" id="Coils"/>
    </source>
</evidence>
<dbReference type="Proteomes" id="UP000291022">
    <property type="component" value="Unassembled WGS sequence"/>
</dbReference>
<dbReference type="PANTHER" id="PTHR23239">
    <property type="entry name" value="INTERMEDIATE FILAMENT"/>
    <property type="match status" value="1"/>
</dbReference>
<evidence type="ECO:0000313" key="7">
    <source>
        <dbReference type="Proteomes" id="UP000291022"/>
    </source>
</evidence>
<dbReference type="Ensembl" id="ENSUAMT00000017718.1">
    <property type="protein sequence ID" value="ENSUAMP00000015804.1"/>
    <property type="gene ID" value="ENSUAMG00000012456.1"/>
</dbReference>
<dbReference type="SUPFAM" id="SSF64593">
    <property type="entry name" value="Intermediate filament protein, coiled coil region"/>
    <property type="match status" value="2"/>
</dbReference>
<gene>
    <name evidence="6" type="primary">KRT39</name>
</gene>
<organism evidence="6 7">
    <name type="scientific">Ursus americanus</name>
    <name type="common">American black bear</name>
    <name type="synonym">Euarctos americanus</name>
    <dbReference type="NCBI Taxonomy" id="9643"/>
    <lineage>
        <taxon>Eukaryota</taxon>
        <taxon>Metazoa</taxon>
        <taxon>Chordata</taxon>
        <taxon>Craniata</taxon>
        <taxon>Vertebrata</taxon>
        <taxon>Euteleostomi</taxon>
        <taxon>Mammalia</taxon>
        <taxon>Eutheria</taxon>
        <taxon>Laurasiatheria</taxon>
        <taxon>Carnivora</taxon>
        <taxon>Caniformia</taxon>
        <taxon>Ursidae</taxon>
        <taxon>Ursus</taxon>
    </lineage>
</organism>
<feature type="coiled-coil region" evidence="4">
    <location>
        <begin position="271"/>
        <end position="312"/>
    </location>
</feature>
<protein>
    <submittedName>
        <fullName evidence="6">Keratin 39</fullName>
    </submittedName>
</protein>
<evidence type="ECO:0000256" key="1">
    <source>
        <dbReference type="ARBA" id="ARBA00022754"/>
    </source>
</evidence>
<keyword evidence="1 3" id="KW-0403">Intermediate filament</keyword>
<dbReference type="PROSITE" id="PS00226">
    <property type="entry name" value="IF_ROD_1"/>
    <property type="match status" value="1"/>
</dbReference>
<dbReference type="GO" id="GO:0005198">
    <property type="term" value="F:structural molecule activity"/>
    <property type="evidence" value="ECO:0007669"/>
    <property type="project" value="InterPro"/>
</dbReference>